<gene>
    <name evidence="7" type="ORF">WHR41_02462</name>
</gene>
<keyword evidence="8" id="KW-1185">Reference proteome</keyword>
<dbReference type="InterPro" id="IPR008922">
    <property type="entry name" value="Di-copper_centre_dom_sf"/>
</dbReference>
<evidence type="ECO:0000256" key="3">
    <source>
        <dbReference type="SAM" id="MobiDB-lite"/>
    </source>
</evidence>
<dbReference type="PANTHER" id="PTHR11474">
    <property type="entry name" value="TYROSINASE FAMILY MEMBER"/>
    <property type="match status" value="1"/>
</dbReference>
<organism evidence="7 8">
    <name type="scientific">Cladosporium halotolerans</name>
    <dbReference type="NCBI Taxonomy" id="1052096"/>
    <lineage>
        <taxon>Eukaryota</taxon>
        <taxon>Fungi</taxon>
        <taxon>Dikarya</taxon>
        <taxon>Ascomycota</taxon>
        <taxon>Pezizomycotina</taxon>
        <taxon>Dothideomycetes</taxon>
        <taxon>Dothideomycetidae</taxon>
        <taxon>Cladosporiales</taxon>
        <taxon>Cladosporiaceae</taxon>
        <taxon>Cladosporium</taxon>
    </lineage>
</organism>
<evidence type="ECO:0000256" key="1">
    <source>
        <dbReference type="ARBA" id="ARBA00022723"/>
    </source>
</evidence>
<dbReference type="Gene3D" id="1.10.1280.10">
    <property type="entry name" value="Di-copper center containing domain from catechol oxidase"/>
    <property type="match status" value="1"/>
</dbReference>
<keyword evidence="2" id="KW-0186">Copper</keyword>
<feature type="chain" id="PRO_5044266361" description="Tyrosinase copper-binding domain-containing protein" evidence="4">
    <location>
        <begin position="21"/>
        <end position="378"/>
    </location>
</feature>
<feature type="signal peptide" evidence="4">
    <location>
        <begin position="1"/>
        <end position="20"/>
    </location>
</feature>
<dbReference type="GeneID" id="96003906"/>
<keyword evidence="1" id="KW-0479">Metal-binding</keyword>
<evidence type="ECO:0000259" key="6">
    <source>
        <dbReference type="PROSITE" id="PS00498"/>
    </source>
</evidence>
<dbReference type="SUPFAM" id="SSF48056">
    <property type="entry name" value="Di-copper centre-containing domain"/>
    <property type="match status" value="1"/>
</dbReference>
<evidence type="ECO:0000256" key="2">
    <source>
        <dbReference type="ARBA" id="ARBA00023008"/>
    </source>
</evidence>
<name>A0AB34KVN9_9PEZI</name>
<dbReference type="PROSITE" id="PS00497">
    <property type="entry name" value="TYROSINASE_1"/>
    <property type="match status" value="1"/>
</dbReference>
<evidence type="ECO:0000256" key="4">
    <source>
        <dbReference type="SAM" id="SignalP"/>
    </source>
</evidence>
<proteinExistence type="predicted"/>
<keyword evidence="4" id="KW-0732">Signal</keyword>
<accession>A0AB34KVN9</accession>
<sequence>MRVSSSITACVLATASFAVAAPAPHPSKGKGPVGAPLPPRGPPSPPHAKRCKNPLVRKEWRALKNVEKKEYIDAVLCLQKHEAITKEQFADDDRYDPINRYDDFQAVHSSQADAIHFVGFFTQWHRYMTAAYERTLRDVCGYKGAQPYWNWSLDAHPDDRLSMAAYDTEIFSPDTGFGGNGLYIEVPDSQDPFGFNAQGRSGGGCVQDGPFTRPNFAVNIGEKNGSGQCLRRDFMPGIFNFFADPNTLQKTIDQPDFASFASVLEGRPDFGVSNVHGSGHFGVGGLLGQAGDAANSPGDPLFYLHHSMVDYTYWQWQQKDLKTRLHEVGGSTTPSDFNYESGVNVTLDFEVNLGAIAPSVKVSQLLDSEGELLCYTYE</sequence>
<dbReference type="PROSITE" id="PS00498">
    <property type="entry name" value="TYROSINASE_2"/>
    <property type="match status" value="1"/>
</dbReference>
<protein>
    <recommendedName>
        <fullName evidence="5 6">Tyrosinase copper-binding domain-containing protein</fullName>
    </recommendedName>
</protein>
<dbReference type="InterPro" id="IPR002227">
    <property type="entry name" value="Tyrosinase_Cu-bd"/>
</dbReference>
<dbReference type="GO" id="GO:0016491">
    <property type="term" value="F:oxidoreductase activity"/>
    <property type="evidence" value="ECO:0007669"/>
    <property type="project" value="InterPro"/>
</dbReference>
<dbReference type="RefSeq" id="XP_069231990.1">
    <property type="nucleotide sequence ID" value="XM_069371068.1"/>
</dbReference>
<feature type="region of interest" description="Disordered" evidence="3">
    <location>
        <begin position="21"/>
        <end position="51"/>
    </location>
</feature>
<comment type="caution">
    <text evidence="7">The sequence shown here is derived from an EMBL/GenBank/DDBJ whole genome shotgun (WGS) entry which is preliminary data.</text>
</comment>
<dbReference type="InterPro" id="IPR050316">
    <property type="entry name" value="Tyrosinase/Hemocyanin"/>
</dbReference>
<dbReference type="GO" id="GO:0046872">
    <property type="term" value="F:metal ion binding"/>
    <property type="evidence" value="ECO:0007669"/>
    <property type="project" value="UniProtKB-KW"/>
</dbReference>
<dbReference type="Pfam" id="PF00264">
    <property type="entry name" value="Tyrosinase"/>
    <property type="match status" value="1"/>
</dbReference>
<dbReference type="PANTHER" id="PTHR11474:SF126">
    <property type="entry name" value="TYROSINASE-LIKE PROTEIN TYR-1-RELATED"/>
    <property type="match status" value="1"/>
</dbReference>
<evidence type="ECO:0000313" key="8">
    <source>
        <dbReference type="Proteomes" id="UP000803884"/>
    </source>
</evidence>
<reference evidence="7 8" key="1">
    <citation type="journal article" date="2020" name="Microbiol. Resour. Announc.">
        <title>Draft Genome Sequence of a Cladosporium Species Isolated from the Mesophotic Ascidian Didemnum maculosum.</title>
        <authorList>
            <person name="Gioti A."/>
            <person name="Siaperas R."/>
            <person name="Nikolaivits E."/>
            <person name="Le Goff G."/>
            <person name="Ouazzani J."/>
            <person name="Kotoulas G."/>
            <person name="Topakas E."/>
        </authorList>
    </citation>
    <scope>NUCLEOTIDE SEQUENCE [LARGE SCALE GENOMIC DNA]</scope>
    <source>
        <strain evidence="7 8">TM138-S3</strain>
    </source>
</reference>
<evidence type="ECO:0000313" key="7">
    <source>
        <dbReference type="EMBL" id="KAL1588885.1"/>
    </source>
</evidence>
<dbReference type="PRINTS" id="PR00092">
    <property type="entry name" value="TYROSINASE"/>
</dbReference>
<feature type="domain" description="Tyrosinase copper-binding" evidence="5">
    <location>
        <begin position="116"/>
        <end position="133"/>
    </location>
</feature>
<dbReference type="AlphaFoldDB" id="A0AB34KVN9"/>
<dbReference type="Proteomes" id="UP000803884">
    <property type="component" value="Unassembled WGS sequence"/>
</dbReference>
<feature type="domain" description="Tyrosinase copper-binding" evidence="6">
    <location>
        <begin position="299"/>
        <end position="310"/>
    </location>
</feature>
<feature type="compositionally biased region" description="Pro residues" evidence="3">
    <location>
        <begin position="35"/>
        <end position="46"/>
    </location>
</feature>
<dbReference type="EMBL" id="JAAQHG020000006">
    <property type="protein sequence ID" value="KAL1588885.1"/>
    <property type="molecule type" value="Genomic_DNA"/>
</dbReference>
<evidence type="ECO:0000259" key="5">
    <source>
        <dbReference type="PROSITE" id="PS00497"/>
    </source>
</evidence>